<keyword evidence="1" id="KW-0732">Signal</keyword>
<dbReference type="SMART" id="SM00671">
    <property type="entry name" value="SEL1"/>
    <property type="match status" value="3"/>
</dbReference>
<protein>
    <submittedName>
        <fullName evidence="2">Sel1 repeat family protein</fullName>
    </submittedName>
</protein>
<dbReference type="EMBL" id="SMZO01000099">
    <property type="protein sequence ID" value="TDL81683.1"/>
    <property type="molecule type" value="Genomic_DNA"/>
</dbReference>
<sequence>MLKFLRCVVVALMLMPTIGAAQDFQAGLAAYDTGDYATALSEWRPFAEQGYAPAQFNLGLMYDNGQGVLQDYAEAVKWYRLAAEQGNAQAQSNLAFMYGNGQGVLQDYAEAMRWNRLAAGQGNAQAQYNLGVMYANGQGVVQSYVIAHMWFNIAAANGDRKAFEKRDLTASRMTAEAIVEAQQRASVCMNSGYQDCD</sequence>
<organism evidence="2 3">
    <name type="scientific">Meridianimarinicoccus aquatilis</name>
    <dbReference type="NCBI Taxonomy" id="2552766"/>
    <lineage>
        <taxon>Bacteria</taxon>
        <taxon>Pseudomonadati</taxon>
        <taxon>Pseudomonadota</taxon>
        <taxon>Alphaproteobacteria</taxon>
        <taxon>Rhodobacterales</taxon>
        <taxon>Paracoccaceae</taxon>
        <taxon>Meridianimarinicoccus</taxon>
    </lineage>
</organism>
<dbReference type="InterPro" id="IPR011990">
    <property type="entry name" value="TPR-like_helical_dom_sf"/>
</dbReference>
<dbReference type="OrthoDB" id="8235393at2"/>
<keyword evidence="3" id="KW-1185">Reference proteome</keyword>
<dbReference type="InterPro" id="IPR006597">
    <property type="entry name" value="Sel1-like"/>
</dbReference>
<dbReference type="PANTHER" id="PTHR45011">
    <property type="entry name" value="DAP3-BINDING CELL DEATH ENHANCER 1"/>
    <property type="match status" value="1"/>
</dbReference>
<name>A0A4R6AJR8_9RHOB</name>
<evidence type="ECO:0000313" key="3">
    <source>
        <dbReference type="Proteomes" id="UP000294562"/>
    </source>
</evidence>
<reference evidence="2 3" key="1">
    <citation type="submission" date="2019-03" db="EMBL/GenBank/DDBJ databases">
        <title>Rhodobacteraceae bacterium SM1902, a new member of the family Rhodobacteraceae isolated from Yantai.</title>
        <authorList>
            <person name="Sun Y."/>
        </authorList>
    </citation>
    <scope>NUCLEOTIDE SEQUENCE [LARGE SCALE GENOMIC DNA]</scope>
    <source>
        <strain evidence="2 3">SM1902</strain>
    </source>
</reference>
<comment type="caution">
    <text evidence="2">The sequence shown here is derived from an EMBL/GenBank/DDBJ whole genome shotgun (WGS) entry which is preliminary data.</text>
</comment>
<evidence type="ECO:0000256" key="1">
    <source>
        <dbReference type="SAM" id="SignalP"/>
    </source>
</evidence>
<feature type="chain" id="PRO_5020510836" evidence="1">
    <location>
        <begin position="22"/>
        <end position="197"/>
    </location>
</feature>
<dbReference type="RefSeq" id="WP_133344759.1">
    <property type="nucleotide sequence ID" value="NZ_SMZO01000099.1"/>
</dbReference>
<accession>A0A4R6AJR8</accession>
<dbReference type="Proteomes" id="UP000294562">
    <property type="component" value="Unassembled WGS sequence"/>
</dbReference>
<feature type="signal peptide" evidence="1">
    <location>
        <begin position="1"/>
        <end position="21"/>
    </location>
</feature>
<proteinExistence type="predicted"/>
<dbReference type="InterPro" id="IPR052748">
    <property type="entry name" value="ISR_Activator"/>
</dbReference>
<gene>
    <name evidence="2" type="ORF">E2L05_19975</name>
</gene>
<evidence type="ECO:0000313" key="2">
    <source>
        <dbReference type="EMBL" id="TDL81683.1"/>
    </source>
</evidence>
<dbReference type="Gene3D" id="1.25.40.10">
    <property type="entry name" value="Tetratricopeptide repeat domain"/>
    <property type="match status" value="1"/>
</dbReference>
<dbReference type="SUPFAM" id="SSF81901">
    <property type="entry name" value="HCP-like"/>
    <property type="match status" value="1"/>
</dbReference>
<dbReference type="Pfam" id="PF08238">
    <property type="entry name" value="Sel1"/>
    <property type="match status" value="3"/>
</dbReference>
<dbReference type="AlphaFoldDB" id="A0A4R6AJR8"/>
<dbReference type="PANTHER" id="PTHR45011:SF1">
    <property type="entry name" value="DAP3-BINDING CELL DEATH ENHANCER 1"/>
    <property type="match status" value="1"/>
</dbReference>